<dbReference type="KEGG" id="ntt:TAO_0303"/>
<gene>
    <name evidence="1" type="ORF">TAO_0303</name>
</gene>
<evidence type="ECO:0000313" key="1">
    <source>
        <dbReference type="EMBL" id="BAW79673.1"/>
    </source>
</evidence>
<reference evidence="1 2" key="1">
    <citation type="journal article" date="2017" name="ISME J.">
        <title>An acid-tolerant ammonia-oxidizing ?-proteobacterium from soil.</title>
        <authorList>
            <person name="Hayatsu M."/>
            <person name="Tago K."/>
            <person name="Uchiyama I."/>
            <person name="Toyoda A."/>
            <person name="Wang Y."/>
            <person name="Shimomura Y."/>
            <person name="Okubo T."/>
            <person name="Kurisu F."/>
            <person name="Hirono Y."/>
            <person name="Nonaka K."/>
            <person name="Akiyama H."/>
            <person name="Itoh T."/>
            <person name="Takami H."/>
        </authorList>
    </citation>
    <scope>NUCLEOTIDE SEQUENCE [LARGE SCALE GENOMIC DNA]</scope>
    <source>
        <strain evidence="1 2">TAO100</strain>
    </source>
</reference>
<dbReference type="AlphaFoldDB" id="A0A1Q2SKN8"/>
<dbReference type="Gene3D" id="3.40.50.12780">
    <property type="entry name" value="N-terminal domain of ligase-like"/>
    <property type="match status" value="1"/>
</dbReference>
<sequence>MDIDKINKKNAENIATQLIPESELRPTSVTEVINLPSFYEKILAFEKILETPFGEIAQESRDTLIMRRLQQIVNTLTLNSSWKDRIGQSGLDKAPRNFEEWQQLPLSDKTLVSNYFTGQRPGMIVPLSHGGFEIIASGGTSSGTPAETVYSLRELWDTYKIAGDFMGRYVLTDYLKGIEPKWMITSLADYQMWSSGTMVGGVLQHIPGINYIAAGPIMKEVFQHVMSYRGPKAFMGISRGIAILTDLGFDMSDEARNTFRVALYGSGVLPQRKREELKSLYPNLAIMSYFAATEAETIGVQLSPVSYLAAVPGLHFIEIVDDNGKWVDEGQEGELVVTRLHAHEAPVLRFKLGDRMIRRPNLDEPRLKTQQFEFSGRSGDIIHLGDTQYMAIRAYESLCRELNKFGIFDLEAAAHEIQFFNDRRAQRLTFIAVVDEISDLRTQIEYRLGTEGVKRLFMEALISSLSMFNRGEANVHYLEKTGYQFEIRLVNHLSPEIYRTSLGKTPLLRDTF</sequence>
<dbReference type="Proteomes" id="UP000243679">
    <property type="component" value="Chromosome"/>
</dbReference>
<dbReference type="RefSeq" id="WP_096526300.1">
    <property type="nucleotide sequence ID" value="NZ_AP014836.1"/>
</dbReference>
<accession>A0A1Q2SKN8</accession>
<name>A0A1Q2SKN8_9GAMM</name>
<proteinExistence type="predicted"/>
<dbReference type="EMBL" id="AP014836">
    <property type="protein sequence ID" value="BAW79673.1"/>
    <property type="molecule type" value="Genomic_DNA"/>
</dbReference>
<dbReference type="InterPro" id="IPR042099">
    <property type="entry name" value="ANL_N_sf"/>
</dbReference>
<organism evidence="1 2">
    <name type="scientific">Candidatus Nitrosoglobus terrae</name>
    <dbReference type="NCBI Taxonomy" id="1630141"/>
    <lineage>
        <taxon>Bacteria</taxon>
        <taxon>Pseudomonadati</taxon>
        <taxon>Pseudomonadota</taxon>
        <taxon>Gammaproteobacteria</taxon>
        <taxon>Chromatiales</taxon>
        <taxon>Chromatiaceae</taxon>
        <taxon>Candidatus Nitrosoglobus</taxon>
    </lineage>
</organism>
<dbReference type="PANTHER" id="PTHR43845">
    <property type="entry name" value="BLR5969 PROTEIN"/>
    <property type="match status" value="1"/>
</dbReference>
<dbReference type="PANTHER" id="PTHR43845:SF1">
    <property type="entry name" value="BLR5969 PROTEIN"/>
    <property type="match status" value="1"/>
</dbReference>
<evidence type="ECO:0000313" key="2">
    <source>
        <dbReference type="Proteomes" id="UP000243679"/>
    </source>
</evidence>
<keyword evidence="2" id="KW-1185">Reference proteome</keyword>
<dbReference type="SUPFAM" id="SSF56801">
    <property type="entry name" value="Acetyl-CoA synthetase-like"/>
    <property type="match status" value="1"/>
</dbReference>
<dbReference type="OrthoDB" id="9795587at2"/>
<protein>
    <submittedName>
        <fullName evidence="1">Hypothetical conserved protein</fullName>
    </submittedName>
</protein>